<dbReference type="AlphaFoldDB" id="A0A1C4U017"/>
<organism evidence="2 3">
    <name type="scientific">Micromonospora saelicesensis</name>
    <dbReference type="NCBI Taxonomy" id="285676"/>
    <lineage>
        <taxon>Bacteria</taxon>
        <taxon>Bacillati</taxon>
        <taxon>Actinomycetota</taxon>
        <taxon>Actinomycetes</taxon>
        <taxon>Micromonosporales</taxon>
        <taxon>Micromonosporaceae</taxon>
        <taxon>Micromonospora</taxon>
    </lineage>
</organism>
<dbReference type="STRING" id="285676.GA0070561_0553"/>
<dbReference type="InterPro" id="IPR046671">
    <property type="entry name" value="DUF6541"/>
</dbReference>
<dbReference type="EMBL" id="FMCR01000001">
    <property type="protein sequence ID" value="SCE64964.1"/>
    <property type="molecule type" value="Genomic_DNA"/>
</dbReference>
<keyword evidence="1" id="KW-0812">Transmembrane</keyword>
<feature type="transmembrane region" description="Helical" evidence="1">
    <location>
        <begin position="124"/>
        <end position="140"/>
    </location>
</feature>
<evidence type="ECO:0000313" key="2">
    <source>
        <dbReference type="EMBL" id="SCE64964.1"/>
    </source>
</evidence>
<dbReference type="Pfam" id="PF20176">
    <property type="entry name" value="DUF6541"/>
    <property type="match status" value="1"/>
</dbReference>
<protein>
    <submittedName>
        <fullName evidence="2">4-amino-4-deoxy-L-arabinose transferase</fullName>
    </submittedName>
</protein>
<name>A0A1C4U017_9ACTN</name>
<feature type="transmembrane region" description="Helical" evidence="1">
    <location>
        <begin position="275"/>
        <end position="294"/>
    </location>
</feature>
<evidence type="ECO:0000313" key="3">
    <source>
        <dbReference type="Proteomes" id="UP000198864"/>
    </source>
</evidence>
<feature type="transmembrane region" description="Helical" evidence="1">
    <location>
        <begin position="300"/>
        <end position="324"/>
    </location>
</feature>
<accession>A0A1C4U017</accession>
<dbReference type="RefSeq" id="WP_141710293.1">
    <property type="nucleotide sequence ID" value="NZ_FMCR01000001.1"/>
</dbReference>
<feature type="transmembrane region" description="Helical" evidence="1">
    <location>
        <begin position="177"/>
        <end position="207"/>
    </location>
</feature>
<keyword evidence="2" id="KW-0808">Transferase</keyword>
<proteinExistence type="predicted"/>
<sequence length="534" mass="56741">MVAVEDAPPIRASRPAPPRRVRAAVGETVPVVALVGAFFVVNDIRSWLTAQYWGDEAWVALSVRFPLADLPVTTSSSPIGWSFLLRLVPDIDHLRVVPLGFQLLTVIAAYLLGRSLASERAQGILIGVVTGLTVLLLPVQQTRHDLKQYTADAAVAVCLLALATWTERSWSRRRLAVVVAAVGLGMLLSHTTAIVSVCVLGGLLLSVAVRREWARTVEATVAGLVAGALVAAVYFGVSARGNSDAMRDYWDAFLPSVSELPAHLVRQTKALSPMLGAPVPILAVLLLFGVLTLFRRGHAAPAIAVLLLPVAAIGLGVAGIYPLLDPRTSHFLIVVAGLVAGIGIVGLADLAVALVRRGLPRLPPGVVAAATCAVLLAGFAAVNHRWYRTDGNEPGVWQAHQAITDIGSSTRYVAAHKGPHDLVVVSGPAWFGFTLYSDQDPLKLVAPVTGTVGWTLTMPTRDDVILPKAADVPSIKDALDEILAGAAKRPPGTRVWLVRTYTHPSEPVWQAALADYRVQRVTSGPEPVVVISKR</sequence>
<keyword evidence="1" id="KW-1133">Transmembrane helix</keyword>
<gene>
    <name evidence="2" type="ORF">GA0070561_0553</name>
</gene>
<dbReference type="Proteomes" id="UP000198864">
    <property type="component" value="Unassembled WGS sequence"/>
</dbReference>
<feature type="transmembrane region" description="Helical" evidence="1">
    <location>
        <begin position="361"/>
        <end position="382"/>
    </location>
</feature>
<feature type="transmembrane region" description="Helical" evidence="1">
    <location>
        <begin position="93"/>
        <end position="112"/>
    </location>
</feature>
<feature type="transmembrane region" description="Helical" evidence="1">
    <location>
        <begin position="21"/>
        <end position="41"/>
    </location>
</feature>
<evidence type="ECO:0000256" key="1">
    <source>
        <dbReference type="SAM" id="Phobius"/>
    </source>
</evidence>
<feature type="transmembrane region" description="Helical" evidence="1">
    <location>
        <begin position="219"/>
        <end position="237"/>
    </location>
</feature>
<feature type="transmembrane region" description="Helical" evidence="1">
    <location>
        <begin position="331"/>
        <end position="355"/>
    </location>
</feature>
<dbReference type="GO" id="GO:0016740">
    <property type="term" value="F:transferase activity"/>
    <property type="evidence" value="ECO:0007669"/>
    <property type="project" value="UniProtKB-KW"/>
</dbReference>
<keyword evidence="1" id="KW-0472">Membrane</keyword>
<reference evidence="2 3" key="1">
    <citation type="submission" date="2016-06" db="EMBL/GenBank/DDBJ databases">
        <authorList>
            <person name="Kjaerup R.B."/>
            <person name="Dalgaard T.S."/>
            <person name="Juul-Madsen H.R."/>
        </authorList>
    </citation>
    <scope>NUCLEOTIDE SEQUENCE [LARGE SCALE GENOMIC DNA]</scope>
    <source>
        <strain evidence="2 3">DSM 44871</strain>
    </source>
</reference>